<evidence type="ECO:0000256" key="7">
    <source>
        <dbReference type="ARBA" id="ARBA00023002"/>
    </source>
</evidence>
<keyword evidence="4" id="KW-0874">Quinone</keyword>
<dbReference type="GO" id="GO:0048038">
    <property type="term" value="F:quinone binding"/>
    <property type="evidence" value="ECO:0007669"/>
    <property type="project" value="UniProtKB-KW"/>
</dbReference>
<evidence type="ECO:0000256" key="15">
    <source>
        <dbReference type="ARBA" id="ARBA00070160"/>
    </source>
</evidence>
<keyword evidence="5" id="KW-0274">FAD</keyword>
<dbReference type="GO" id="GO:0070221">
    <property type="term" value="P:sulfide oxidation, using sulfide:quinone oxidoreductase"/>
    <property type="evidence" value="ECO:0007669"/>
    <property type="project" value="TreeGrafter"/>
</dbReference>
<name>A0A9D4L8D2_DREPO</name>
<dbReference type="GO" id="GO:0071949">
    <property type="term" value="F:FAD binding"/>
    <property type="evidence" value="ECO:0007669"/>
    <property type="project" value="TreeGrafter"/>
</dbReference>
<dbReference type="OrthoDB" id="5376590at2759"/>
<evidence type="ECO:0000313" key="18">
    <source>
        <dbReference type="EMBL" id="KAH3853128.1"/>
    </source>
</evidence>
<evidence type="ECO:0000259" key="17">
    <source>
        <dbReference type="Pfam" id="PF07992"/>
    </source>
</evidence>
<comment type="cofactor">
    <cofactor evidence="1">
        <name>FAD</name>
        <dbReference type="ChEBI" id="CHEBI:57692"/>
    </cofactor>
</comment>
<dbReference type="GO" id="GO:0070224">
    <property type="term" value="F:sulfide:quinone oxidoreductase activity"/>
    <property type="evidence" value="ECO:0007669"/>
    <property type="project" value="TreeGrafter"/>
</dbReference>
<accession>A0A9D4L8D2</accession>
<sequence>MTTKAVTGACVLAQFSRSYATQGGMKHYKVLVAGGGTGGLAVGARARRSLGAGQVAVVEPSKEHFYQPLWTLVGAGMKRPEQSMALMKDLVPSGLDLFEQGVREFDPDKNNITLTNGEKISYDYLVVALGIQLDLNKVEGLVDALKEDKTVCTNYHRDHVKKTFPAIQSFKGGNAIFTFPNTPIKCAGAPQKIMYLAEDYWKRHGVKDRSNIMYQTALSVIFGVPKYAASLMKVVERKNIVLNLRRSLTSVDHMKKTATFDLLDKKGEKETINYDFLHVGPPQCAPDVLRNSATPLVDVDGFLDVNLSNCQHIKYPNIFGIGDCTNIPTSKTAAAVAPQTKIVMTGISEMMAGKPLSSKYNGYTSCPLITDYNHCILAEFGFNGSILETFPVEQGKERQTMFYLKKYIMPQIYWNMMTKGVWNGPATYRYIMHLGMCC</sequence>
<evidence type="ECO:0000256" key="8">
    <source>
        <dbReference type="ARBA" id="ARBA00023128"/>
    </source>
</evidence>
<gene>
    <name evidence="18" type="ORF">DPMN_095650</name>
</gene>
<dbReference type="SUPFAM" id="SSF51905">
    <property type="entry name" value="FAD/NAD(P)-binding domain"/>
    <property type="match status" value="2"/>
</dbReference>
<evidence type="ECO:0000256" key="16">
    <source>
        <dbReference type="ARBA" id="ARBA00082958"/>
    </source>
</evidence>
<evidence type="ECO:0000256" key="4">
    <source>
        <dbReference type="ARBA" id="ARBA00022719"/>
    </source>
</evidence>
<dbReference type="Pfam" id="PF07992">
    <property type="entry name" value="Pyr_redox_2"/>
    <property type="match status" value="1"/>
</dbReference>
<dbReference type="InterPro" id="IPR036188">
    <property type="entry name" value="FAD/NAD-bd_sf"/>
</dbReference>
<comment type="catalytic activity">
    <reaction evidence="11">
        <text>a quinone + hydrogen sulfide + glutathione + H(+) = S-sulfanylglutathione + a quinol</text>
        <dbReference type="Rhea" id="RHEA:55156"/>
        <dbReference type="ChEBI" id="CHEBI:15378"/>
        <dbReference type="ChEBI" id="CHEBI:24646"/>
        <dbReference type="ChEBI" id="CHEBI:29919"/>
        <dbReference type="ChEBI" id="CHEBI:57925"/>
        <dbReference type="ChEBI" id="CHEBI:58905"/>
        <dbReference type="ChEBI" id="CHEBI:132124"/>
        <dbReference type="EC" id="1.8.5.8"/>
    </reaction>
    <physiologicalReaction direction="left-to-right" evidence="11">
        <dbReference type="Rhea" id="RHEA:55157"/>
    </physiologicalReaction>
</comment>
<keyword evidence="6" id="KW-0809">Transit peptide</keyword>
<comment type="function">
    <text evidence="12">Catalyzes the oxidation of hydrogen sulfide with the help of a quinone, such as ubiquinone-10, giving rise to thiosulfate and ultimately to sulfane (molecular sulfur) atoms. Requires an additional electron acceptor; can use sulfite, sulfide or cyanide (in vitro). It is believed the in vivo electron acceptor is glutathione.</text>
</comment>
<evidence type="ECO:0000256" key="5">
    <source>
        <dbReference type="ARBA" id="ARBA00022827"/>
    </source>
</evidence>
<keyword evidence="19" id="KW-1185">Reference proteome</keyword>
<comment type="caution">
    <text evidence="18">The sequence shown here is derived from an EMBL/GenBank/DDBJ whole genome shotgun (WGS) entry which is preliminary data.</text>
</comment>
<dbReference type="AlphaFoldDB" id="A0A9D4L8D2"/>
<evidence type="ECO:0000256" key="10">
    <source>
        <dbReference type="ARBA" id="ARBA00052810"/>
    </source>
</evidence>
<keyword evidence="7" id="KW-0560">Oxidoreductase</keyword>
<comment type="catalytic activity">
    <reaction evidence="10">
        <text>ubiquinone-10 + hydrogen sulfide + glutathione + H(+) = S-sulfanylglutathione + ubiquinol-10</text>
        <dbReference type="Rhea" id="RHEA:62608"/>
        <dbReference type="ChEBI" id="CHEBI:15378"/>
        <dbReference type="ChEBI" id="CHEBI:29919"/>
        <dbReference type="ChEBI" id="CHEBI:46245"/>
        <dbReference type="ChEBI" id="CHEBI:57925"/>
        <dbReference type="ChEBI" id="CHEBI:58905"/>
        <dbReference type="ChEBI" id="CHEBI:64183"/>
    </reaction>
    <physiologicalReaction direction="left-to-right" evidence="10">
        <dbReference type="Rhea" id="RHEA:62609"/>
    </physiologicalReaction>
</comment>
<feature type="domain" description="FAD/NAD(P)-binding" evidence="17">
    <location>
        <begin position="28"/>
        <end position="146"/>
    </location>
</feature>
<dbReference type="PANTHER" id="PTHR10632:SF2">
    <property type="entry name" value="SULFIDE:QUINONE OXIDOREDUCTASE, MITOCHONDRIAL"/>
    <property type="match status" value="1"/>
</dbReference>
<evidence type="ECO:0000256" key="2">
    <source>
        <dbReference type="ARBA" id="ARBA00004173"/>
    </source>
</evidence>
<dbReference type="GO" id="GO:0106436">
    <property type="term" value="F:glutathione-dependent sulfide quinone oxidoreductase activity"/>
    <property type="evidence" value="ECO:0007669"/>
    <property type="project" value="UniProtKB-EC"/>
</dbReference>
<keyword evidence="8" id="KW-0496">Mitochondrion</keyword>
<dbReference type="EMBL" id="JAIWYP010000003">
    <property type="protein sequence ID" value="KAH3853128.1"/>
    <property type="molecule type" value="Genomic_DNA"/>
</dbReference>
<reference evidence="18" key="1">
    <citation type="journal article" date="2019" name="bioRxiv">
        <title>The Genome of the Zebra Mussel, Dreissena polymorpha: A Resource for Invasive Species Research.</title>
        <authorList>
            <person name="McCartney M.A."/>
            <person name="Auch B."/>
            <person name="Kono T."/>
            <person name="Mallez S."/>
            <person name="Zhang Y."/>
            <person name="Obille A."/>
            <person name="Becker A."/>
            <person name="Abrahante J.E."/>
            <person name="Garbe J."/>
            <person name="Badalamenti J.P."/>
            <person name="Herman A."/>
            <person name="Mangelson H."/>
            <person name="Liachko I."/>
            <person name="Sullivan S."/>
            <person name="Sone E.D."/>
            <person name="Koren S."/>
            <person name="Silverstein K.A.T."/>
            <person name="Beckman K.B."/>
            <person name="Gohl D.M."/>
        </authorList>
    </citation>
    <scope>NUCLEOTIDE SEQUENCE</scope>
    <source>
        <strain evidence="18">Duluth1</strain>
        <tissue evidence="18">Whole animal</tissue>
    </source>
</reference>
<keyword evidence="3" id="KW-0285">Flavoprotein</keyword>
<dbReference type="PANTHER" id="PTHR10632">
    <property type="entry name" value="SULFIDE:QUINONE OXIDOREDUCTASE"/>
    <property type="match status" value="1"/>
</dbReference>
<dbReference type="Gene3D" id="3.50.50.60">
    <property type="entry name" value="FAD/NAD(P)-binding domain"/>
    <property type="match status" value="2"/>
</dbReference>
<dbReference type="Proteomes" id="UP000828390">
    <property type="component" value="Unassembled WGS sequence"/>
</dbReference>
<evidence type="ECO:0000256" key="3">
    <source>
        <dbReference type="ARBA" id="ARBA00022630"/>
    </source>
</evidence>
<dbReference type="InterPro" id="IPR015904">
    <property type="entry name" value="Sulphide_quinone_reductase"/>
</dbReference>
<dbReference type="EC" id="1.8.5.8" evidence="14"/>
<evidence type="ECO:0000256" key="11">
    <source>
        <dbReference type="ARBA" id="ARBA00052986"/>
    </source>
</evidence>
<evidence type="ECO:0000256" key="12">
    <source>
        <dbReference type="ARBA" id="ARBA00059167"/>
    </source>
</evidence>
<organism evidence="18 19">
    <name type="scientific">Dreissena polymorpha</name>
    <name type="common">Zebra mussel</name>
    <name type="synonym">Mytilus polymorpha</name>
    <dbReference type="NCBI Taxonomy" id="45954"/>
    <lineage>
        <taxon>Eukaryota</taxon>
        <taxon>Metazoa</taxon>
        <taxon>Spiralia</taxon>
        <taxon>Lophotrochozoa</taxon>
        <taxon>Mollusca</taxon>
        <taxon>Bivalvia</taxon>
        <taxon>Autobranchia</taxon>
        <taxon>Heteroconchia</taxon>
        <taxon>Euheterodonta</taxon>
        <taxon>Imparidentia</taxon>
        <taxon>Neoheterodontei</taxon>
        <taxon>Myida</taxon>
        <taxon>Dreissenoidea</taxon>
        <taxon>Dreissenidae</taxon>
        <taxon>Dreissena</taxon>
    </lineage>
</organism>
<evidence type="ECO:0000256" key="1">
    <source>
        <dbReference type="ARBA" id="ARBA00001974"/>
    </source>
</evidence>
<evidence type="ECO:0000256" key="9">
    <source>
        <dbReference type="ARBA" id="ARBA00051038"/>
    </source>
</evidence>
<evidence type="ECO:0000256" key="13">
    <source>
        <dbReference type="ARBA" id="ARBA00060891"/>
    </source>
</evidence>
<evidence type="ECO:0000313" key="19">
    <source>
        <dbReference type="Proteomes" id="UP000828390"/>
    </source>
</evidence>
<dbReference type="InterPro" id="IPR023753">
    <property type="entry name" value="FAD/NAD-binding_dom"/>
</dbReference>
<evidence type="ECO:0000256" key="6">
    <source>
        <dbReference type="ARBA" id="ARBA00022946"/>
    </source>
</evidence>
<comment type="catalytic activity">
    <reaction evidence="9">
        <text>ubiquinone-10 + hydrogen sulfide + sulfite + 2 H(+) = ubiquinol-10 + thiosulfate</text>
        <dbReference type="Rhea" id="RHEA:38359"/>
        <dbReference type="ChEBI" id="CHEBI:15378"/>
        <dbReference type="ChEBI" id="CHEBI:17359"/>
        <dbReference type="ChEBI" id="CHEBI:29919"/>
        <dbReference type="ChEBI" id="CHEBI:33542"/>
        <dbReference type="ChEBI" id="CHEBI:46245"/>
        <dbReference type="ChEBI" id="CHEBI:64183"/>
    </reaction>
    <physiologicalReaction direction="left-to-right" evidence="9">
        <dbReference type="Rhea" id="RHEA:38360"/>
    </physiologicalReaction>
</comment>
<dbReference type="GO" id="GO:0005739">
    <property type="term" value="C:mitochondrion"/>
    <property type="evidence" value="ECO:0007669"/>
    <property type="project" value="UniProtKB-SubCell"/>
</dbReference>
<comment type="subcellular location">
    <subcellularLocation>
        <location evidence="2">Mitochondrion</location>
    </subcellularLocation>
</comment>
<proteinExistence type="inferred from homology"/>
<evidence type="ECO:0000256" key="14">
    <source>
        <dbReference type="ARBA" id="ARBA00066447"/>
    </source>
</evidence>
<reference evidence="18" key="2">
    <citation type="submission" date="2020-11" db="EMBL/GenBank/DDBJ databases">
        <authorList>
            <person name="McCartney M.A."/>
            <person name="Auch B."/>
            <person name="Kono T."/>
            <person name="Mallez S."/>
            <person name="Becker A."/>
            <person name="Gohl D.M."/>
            <person name="Silverstein K.A.T."/>
            <person name="Koren S."/>
            <person name="Bechman K.B."/>
            <person name="Herman A."/>
            <person name="Abrahante J.E."/>
            <person name="Garbe J."/>
        </authorList>
    </citation>
    <scope>NUCLEOTIDE SEQUENCE</scope>
    <source>
        <strain evidence="18">Duluth1</strain>
        <tissue evidence="18">Whole animal</tissue>
    </source>
</reference>
<comment type="similarity">
    <text evidence="13">Belongs to the SQRD family.</text>
</comment>
<dbReference type="FunFam" id="3.50.50.60:FF:000034">
    <property type="entry name" value="sulfide:quinone oxidoreductase, mitochondrial"/>
    <property type="match status" value="1"/>
</dbReference>
<protein>
    <recommendedName>
        <fullName evidence="15">Sulfide:quinone oxidoreductase, mitochondrial</fullName>
        <ecNumber evidence="14">1.8.5.8</ecNumber>
    </recommendedName>
    <alternativeName>
        <fullName evidence="16">Sulfide quinone oxidoreductase</fullName>
    </alternativeName>
</protein>